<dbReference type="PROSITE" id="PS00356">
    <property type="entry name" value="HTH_LACI_1"/>
    <property type="match status" value="1"/>
</dbReference>
<evidence type="ECO:0000259" key="4">
    <source>
        <dbReference type="PROSITE" id="PS50932"/>
    </source>
</evidence>
<dbReference type="InterPro" id="IPR000843">
    <property type="entry name" value="HTH_LacI"/>
</dbReference>
<accession>A0ABX1SZF5</accession>
<keyword evidence="3" id="KW-0804">Transcription</keyword>
<comment type="caution">
    <text evidence="5">The sequence shown here is derived from an EMBL/GenBank/DDBJ whole genome shotgun (WGS) entry which is preliminary data.</text>
</comment>
<dbReference type="PROSITE" id="PS50932">
    <property type="entry name" value="HTH_LACI_2"/>
    <property type="match status" value="1"/>
</dbReference>
<dbReference type="EMBL" id="JAAIIJ010000004">
    <property type="protein sequence ID" value="NMN01793.1"/>
    <property type="molecule type" value="Genomic_DNA"/>
</dbReference>
<dbReference type="Gene3D" id="3.40.50.2300">
    <property type="match status" value="2"/>
</dbReference>
<reference evidence="5 6" key="1">
    <citation type="submission" date="2020-02" db="EMBL/GenBank/DDBJ databases">
        <title>Characterization of phylogenetic diversity of novel bifidobacterial species isolated in Czech ZOOs.</title>
        <authorList>
            <person name="Lugli G.A."/>
            <person name="Vera N.B."/>
            <person name="Ventura M."/>
        </authorList>
    </citation>
    <scope>NUCLEOTIDE SEQUENCE [LARGE SCALE GENOMIC DNA]</scope>
    <source>
        <strain evidence="5 6">DSM 109963</strain>
    </source>
</reference>
<evidence type="ECO:0000313" key="5">
    <source>
        <dbReference type="EMBL" id="NMN01793.1"/>
    </source>
</evidence>
<dbReference type="Gene3D" id="1.10.260.40">
    <property type="entry name" value="lambda repressor-like DNA-binding domains"/>
    <property type="match status" value="1"/>
</dbReference>
<dbReference type="InterPro" id="IPR001761">
    <property type="entry name" value="Peripla_BP/Lac1_sug-bd_dom"/>
</dbReference>
<dbReference type="InterPro" id="IPR028082">
    <property type="entry name" value="Peripla_BP_I"/>
</dbReference>
<dbReference type="PANTHER" id="PTHR30146">
    <property type="entry name" value="LACI-RELATED TRANSCRIPTIONAL REPRESSOR"/>
    <property type="match status" value="1"/>
</dbReference>
<dbReference type="SUPFAM" id="SSF47413">
    <property type="entry name" value="lambda repressor-like DNA-binding domains"/>
    <property type="match status" value="1"/>
</dbReference>
<evidence type="ECO:0000256" key="2">
    <source>
        <dbReference type="ARBA" id="ARBA00023125"/>
    </source>
</evidence>
<name>A0ABX1SZF5_9BIFI</name>
<dbReference type="RefSeq" id="WP_172144245.1">
    <property type="nucleotide sequence ID" value="NZ_JAAIIJ010000004.1"/>
</dbReference>
<dbReference type="InterPro" id="IPR010982">
    <property type="entry name" value="Lambda_DNA-bd_dom_sf"/>
</dbReference>
<keyword evidence="1" id="KW-0805">Transcription regulation</keyword>
<evidence type="ECO:0000256" key="3">
    <source>
        <dbReference type="ARBA" id="ARBA00023163"/>
    </source>
</evidence>
<dbReference type="CDD" id="cd01392">
    <property type="entry name" value="HTH_LacI"/>
    <property type="match status" value="1"/>
</dbReference>
<keyword evidence="6" id="KW-1185">Reference proteome</keyword>
<dbReference type="Proteomes" id="UP000553756">
    <property type="component" value="Unassembled WGS sequence"/>
</dbReference>
<evidence type="ECO:0000313" key="6">
    <source>
        <dbReference type="Proteomes" id="UP000553756"/>
    </source>
</evidence>
<dbReference type="SUPFAM" id="SSF53822">
    <property type="entry name" value="Periplasmic binding protein-like I"/>
    <property type="match status" value="1"/>
</dbReference>
<proteinExistence type="predicted"/>
<dbReference type="PRINTS" id="PR00036">
    <property type="entry name" value="HTHLACI"/>
</dbReference>
<dbReference type="CDD" id="cd06267">
    <property type="entry name" value="PBP1_LacI_sugar_binding-like"/>
    <property type="match status" value="1"/>
</dbReference>
<dbReference type="PANTHER" id="PTHR30146:SF109">
    <property type="entry name" value="HTH-TYPE TRANSCRIPTIONAL REGULATOR GALS"/>
    <property type="match status" value="1"/>
</dbReference>
<dbReference type="Pfam" id="PF00356">
    <property type="entry name" value="LacI"/>
    <property type="match status" value="1"/>
</dbReference>
<keyword evidence="2" id="KW-0238">DNA-binding</keyword>
<dbReference type="Pfam" id="PF00532">
    <property type="entry name" value="Peripla_BP_1"/>
    <property type="match status" value="1"/>
</dbReference>
<evidence type="ECO:0000256" key="1">
    <source>
        <dbReference type="ARBA" id="ARBA00023015"/>
    </source>
</evidence>
<sequence>MVRRATLKDVAQAAGVSVATVSLVLNERPARVSKEKRELIAKAAAELHYVPNQSARSLVTEQSKLVALIVPDIENLFFAALSKCVENECAAQGYSLVVANSDDSRAIEHDLMVRLASRGIDDMMLIPARESCAAEDELRADVEQMVCPVVLIDRLVQNGWCDAVGFDNYMGGRLAAQYLLKGGHQRIGIVTGDIAESSALDRKRGFVDALEQAGRHFDSSLCVAGDYRFDSGYYAADHIIDGGATAVFCCNDVMALGFRQRLVERGLQVPQDMQMIGYDNILKRFGLALHMATVEQSVADLARACWQTFLSRTDATIGRTGAKSKSDPDSTSAENEGERLWLCHPRVQLLTPKLVQATCAEARA</sequence>
<organism evidence="5 6">
    <name type="scientific">Bifidobacterium panos</name>
    <dbReference type="NCBI Taxonomy" id="2675321"/>
    <lineage>
        <taxon>Bacteria</taxon>
        <taxon>Bacillati</taxon>
        <taxon>Actinomycetota</taxon>
        <taxon>Actinomycetes</taxon>
        <taxon>Bifidobacteriales</taxon>
        <taxon>Bifidobacteriaceae</taxon>
        <taxon>Bifidobacterium</taxon>
    </lineage>
</organism>
<protein>
    <submittedName>
        <fullName evidence="5">Ribose operon repressor RbsR</fullName>
    </submittedName>
</protein>
<gene>
    <name evidence="5" type="ORF">G1C94_0414</name>
</gene>
<feature type="domain" description="HTH lacI-type" evidence="4">
    <location>
        <begin position="5"/>
        <end position="60"/>
    </location>
</feature>
<dbReference type="SMART" id="SM00354">
    <property type="entry name" value="HTH_LACI"/>
    <property type="match status" value="1"/>
</dbReference>